<reference evidence="1 3" key="1">
    <citation type="submission" date="2016-10" db="EMBL/GenBank/DDBJ databases">
        <authorList>
            <person name="de Groot N.N."/>
        </authorList>
    </citation>
    <scope>NUCLEOTIDE SEQUENCE [LARGE SCALE GENOMIC DNA]</scope>
    <source>
        <strain evidence="1 3">WG14</strain>
    </source>
</reference>
<accession>A0A1G6N2H4</accession>
<protein>
    <submittedName>
        <fullName evidence="1">Uncharacterized protein</fullName>
    </submittedName>
</protein>
<name>A0A1G6N2H4_9BACT</name>
<dbReference type="EMBL" id="FMYV01000005">
    <property type="protein sequence ID" value="SDC61335.1"/>
    <property type="molecule type" value="Genomic_DNA"/>
</dbReference>
<dbReference type="AlphaFoldDB" id="A0A1G6N2H4"/>
<dbReference type="Proteomes" id="UP000297288">
    <property type="component" value="Unassembled WGS sequence"/>
</dbReference>
<evidence type="ECO:0000313" key="1">
    <source>
        <dbReference type="EMBL" id="SDC61335.1"/>
    </source>
</evidence>
<dbReference type="OrthoDB" id="48720at2"/>
<proteinExistence type="predicted"/>
<dbReference type="RefSeq" id="WP_091404192.1">
    <property type="nucleotide sequence ID" value="NZ_FMYV01000005.1"/>
</dbReference>
<evidence type="ECO:0000313" key="2">
    <source>
        <dbReference type="EMBL" id="TGG87277.1"/>
    </source>
</evidence>
<dbReference type="Proteomes" id="UP000199322">
    <property type="component" value="Unassembled WGS sequence"/>
</dbReference>
<dbReference type="STRING" id="28234.SAMN04488588_1452"/>
<gene>
    <name evidence="2" type="ORF">E4650_08200</name>
    <name evidence="1" type="ORF">SAMN04488588_1452</name>
</gene>
<reference evidence="2 4" key="2">
    <citation type="submission" date="2019-04" db="EMBL/GenBank/DDBJ databases">
        <title>Draft genome sequence data and analysis of a Fermenting Bacterium, Geotoga petraea strain HO-Geo1, isolated from heavy-oil petroleum reservoir in Russia.</title>
        <authorList>
            <person name="Grouzdev D.S."/>
            <person name="Semenova E.M."/>
            <person name="Sokolova D.S."/>
            <person name="Tourova T.P."/>
            <person name="Poltaraus A.B."/>
            <person name="Nazina T.N."/>
        </authorList>
    </citation>
    <scope>NUCLEOTIDE SEQUENCE [LARGE SCALE GENOMIC DNA]</scope>
    <source>
        <strain evidence="2 4">HO-Geo1</strain>
    </source>
</reference>
<keyword evidence="3" id="KW-1185">Reference proteome</keyword>
<organism evidence="1 3">
    <name type="scientific">Geotoga petraea</name>
    <dbReference type="NCBI Taxonomy" id="28234"/>
    <lineage>
        <taxon>Bacteria</taxon>
        <taxon>Thermotogati</taxon>
        <taxon>Thermotogota</taxon>
        <taxon>Thermotogae</taxon>
        <taxon>Petrotogales</taxon>
        <taxon>Petrotogaceae</taxon>
        <taxon>Geotoga</taxon>
    </lineage>
</organism>
<evidence type="ECO:0000313" key="4">
    <source>
        <dbReference type="Proteomes" id="UP000297288"/>
    </source>
</evidence>
<dbReference type="EMBL" id="SRME01000005">
    <property type="protein sequence ID" value="TGG87277.1"/>
    <property type="molecule type" value="Genomic_DNA"/>
</dbReference>
<sequence length="192" mass="23066">MKIFAGNPVNSLEFDQITYTISTESWSFSDWDSVCTVLDKDNLYLYFKDKKYEINNENFLFNINGTKIIYGKFYESLNNNFYLYSSLIRTDLVVLHLKILNADNILKMLETIKSYVYFYKLPTLVLMRNGLNIKLYNYYIKENKVSYESEHYFVLDIDKNNKFVVLNKEKEILIKKYSRYIKEVERNVDKKV</sequence>
<evidence type="ECO:0000313" key="3">
    <source>
        <dbReference type="Proteomes" id="UP000199322"/>
    </source>
</evidence>